<evidence type="ECO:0000313" key="1">
    <source>
        <dbReference type="EMBL" id="PMD46287.1"/>
    </source>
</evidence>
<dbReference type="EMBL" id="KZ613939">
    <property type="protein sequence ID" value="PMD46287.1"/>
    <property type="molecule type" value="Genomic_DNA"/>
</dbReference>
<dbReference type="STRING" id="1149755.A0A2J6S694"/>
<feature type="non-terminal residue" evidence="1">
    <location>
        <position position="363"/>
    </location>
</feature>
<protein>
    <recommendedName>
        <fullName evidence="3">HNH nuclease domain-containing protein</fullName>
    </recommendedName>
</protein>
<name>A0A2J6S694_HYAVF</name>
<feature type="non-terminal residue" evidence="1">
    <location>
        <position position="1"/>
    </location>
</feature>
<dbReference type="AlphaFoldDB" id="A0A2J6S694"/>
<evidence type="ECO:0008006" key="3">
    <source>
        <dbReference type="Google" id="ProtNLM"/>
    </source>
</evidence>
<accession>A0A2J6S694</accession>
<organism evidence="1 2">
    <name type="scientific">Hyaloscypha variabilis (strain UAMH 11265 / GT02V1 / F)</name>
    <name type="common">Meliniomyces variabilis</name>
    <dbReference type="NCBI Taxonomy" id="1149755"/>
    <lineage>
        <taxon>Eukaryota</taxon>
        <taxon>Fungi</taxon>
        <taxon>Dikarya</taxon>
        <taxon>Ascomycota</taxon>
        <taxon>Pezizomycotina</taxon>
        <taxon>Leotiomycetes</taxon>
        <taxon>Helotiales</taxon>
        <taxon>Hyaloscyphaceae</taxon>
        <taxon>Hyaloscypha</taxon>
        <taxon>Hyaloscypha variabilis</taxon>
    </lineage>
</organism>
<gene>
    <name evidence="1" type="ORF">L207DRAFT_382723</name>
</gene>
<proteinExistence type="predicted"/>
<sequence>ASATSQIQRARSVQDFLDGKSEEAQAEIEYSGEVKLLITQAIDEGKISSAESGKAISDLRKAEHDGLEELRVIKRQKKIIVDDLNEELGFAKPDLEKLSNAYDMIIGEKVKIAYQGGGILPTKNFANTRYSRAVVQHLNALGDDGRYFCSASGWQAHKSVKAAHLVPKSLESDELAHMFGVVDMKGLRYDKRNGLVLLKTVENHMDKMELVIVPVGKAPSHPARYKFVITSEYLRTANDKWVNGDIRTRDLHNRELRFNQTNNRPAARFLYWRFVQTYLLLKKRGDCPWVSEVETRGMMWATPGKYLRRSYLIQLARKVSDRYPPQVFEDQCFDDPSTAKSKQDEELGAHELAKKMTDVTFQD</sequence>
<dbReference type="Proteomes" id="UP000235786">
    <property type="component" value="Unassembled WGS sequence"/>
</dbReference>
<reference evidence="1 2" key="1">
    <citation type="submission" date="2016-04" db="EMBL/GenBank/DDBJ databases">
        <title>A degradative enzymes factory behind the ericoid mycorrhizal symbiosis.</title>
        <authorList>
            <consortium name="DOE Joint Genome Institute"/>
            <person name="Martino E."/>
            <person name="Morin E."/>
            <person name="Grelet G."/>
            <person name="Kuo A."/>
            <person name="Kohler A."/>
            <person name="Daghino S."/>
            <person name="Barry K."/>
            <person name="Choi C."/>
            <person name="Cichocki N."/>
            <person name="Clum A."/>
            <person name="Copeland A."/>
            <person name="Hainaut M."/>
            <person name="Haridas S."/>
            <person name="Labutti K."/>
            <person name="Lindquist E."/>
            <person name="Lipzen A."/>
            <person name="Khouja H.-R."/>
            <person name="Murat C."/>
            <person name="Ohm R."/>
            <person name="Olson A."/>
            <person name="Spatafora J."/>
            <person name="Veneault-Fourrey C."/>
            <person name="Henrissat B."/>
            <person name="Grigoriev I."/>
            <person name="Martin F."/>
            <person name="Perotto S."/>
        </authorList>
    </citation>
    <scope>NUCLEOTIDE SEQUENCE [LARGE SCALE GENOMIC DNA]</scope>
    <source>
        <strain evidence="1 2">F</strain>
    </source>
</reference>
<dbReference type="OrthoDB" id="5386595at2759"/>
<evidence type="ECO:0000313" key="2">
    <source>
        <dbReference type="Proteomes" id="UP000235786"/>
    </source>
</evidence>
<keyword evidence="2" id="KW-1185">Reference proteome</keyword>